<organism evidence="1 2">
    <name type="scientific">Vagococcus silagei</name>
    <dbReference type="NCBI Taxonomy" id="2508885"/>
    <lineage>
        <taxon>Bacteria</taxon>
        <taxon>Bacillati</taxon>
        <taxon>Bacillota</taxon>
        <taxon>Bacilli</taxon>
        <taxon>Lactobacillales</taxon>
        <taxon>Enterococcaceae</taxon>
        <taxon>Vagococcus</taxon>
    </lineage>
</organism>
<protein>
    <recommendedName>
        <fullName evidence="3">GRAM domain-containing protein</fullName>
    </recommendedName>
</protein>
<keyword evidence="2" id="KW-1185">Reference proteome</keyword>
<dbReference type="EMBL" id="SDGV01000017">
    <property type="protein sequence ID" value="THB60997.1"/>
    <property type="molecule type" value="Genomic_DNA"/>
</dbReference>
<evidence type="ECO:0000313" key="2">
    <source>
        <dbReference type="Proteomes" id="UP000310506"/>
    </source>
</evidence>
<evidence type="ECO:0000313" key="1">
    <source>
        <dbReference type="EMBL" id="THB60997.1"/>
    </source>
</evidence>
<sequence length="98" mass="11333">MNTYFTLNTLNSSQTSFALLSIDDSYLILKITTGRLKKEKKIISLKDAQHIGMDSYHTSKRLFIVIGNETYFFYENGAGVIHYLYKHLSQITEVKKYA</sequence>
<dbReference type="Proteomes" id="UP000310506">
    <property type="component" value="Unassembled WGS sequence"/>
</dbReference>
<comment type="caution">
    <text evidence="1">The sequence shown here is derived from an EMBL/GenBank/DDBJ whole genome shotgun (WGS) entry which is preliminary data.</text>
</comment>
<gene>
    <name evidence="1" type="ORF">ESZ54_08500</name>
</gene>
<dbReference type="AlphaFoldDB" id="A0A4S3B417"/>
<accession>A0A4S3B417</accession>
<proteinExistence type="predicted"/>
<reference evidence="1 2" key="1">
    <citation type="submission" date="2019-01" db="EMBL/GenBank/DDBJ databases">
        <title>Vagococcus silagei sp. nov. isolated from brewer's grain.</title>
        <authorList>
            <person name="Guu J.-R."/>
        </authorList>
    </citation>
    <scope>NUCLEOTIDE SEQUENCE [LARGE SCALE GENOMIC DNA]</scope>
    <source>
        <strain evidence="1 2">2B-2</strain>
    </source>
</reference>
<evidence type="ECO:0008006" key="3">
    <source>
        <dbReference type="Google" id="ProtNLM"/>
    </source>
</evidence>
<name>A0A4S3B417_9ENTE</name>